<organism evidence="2 3">
    <name type="scientific">Favolaschia claudopus</name>
    <dbReference type="NCBI Taxonomy" id="2862362"/>
    <lineage>
        <taxon>Eukaryota</taxon>
        <taxon>Fungi</taxon>
        <taxon>Dikarya</taxon>
        <taxon>Basidiomycota</taxon>
        <taxon>Agaricomycotina</taxon>
        <taxon>Agaricomycetes</taxon>
        <taxon>Agaricomycetidae</taxon>
        <taxon>Agaricales</taxon>
        <taxon>Marasmiineae</taxon>
        <taxon>Mycenaceae</taxon>
        <taxon>Favolaschia</taxon>
    </lineage>
</organism>
<keyword evidence="3" id="KW-1185">Reference proteome</keyword>
<reference evidence="2 3" key="1">
    <citation type="journal article" date="2024" name="J Genomics">
        <title>Draft genome sequencing and assembly of Favolaschia claudopus CIRM-BRFM 2984 isolated from oak limbs.</title>
        <authorList>
            <person name="Navarro D."/>
            <person name="Drula E."/>
            <person name="Chaduli D."/>
            <person name="Cazenave R."/>
            <person name="Ahrendt S."/>
            <person name="Wang J."/>
            <person name="Lipzen A."/>
            <person name="Daum C."/>
            <person name="Barry K."/>
            <person name="Grigoriev I.V."/>
            <person name="Favel A."/>
            <person name="Rosso M.N."/>
            <person name="Martin F."/>
        </authorList>
    </citation>
    <scope>NUCLEOTIDE SEQUENCE [LARGE SCALE GENOMIC DNA]</scope>
    <source>
        <strain evidence="2 3">CIRM-BRFM 2984</strain>
    </source>
</reference>
<feature type="region of interest" description="Disordered" evidence="1">
    <location>
        <begin position="190"/>
        <end position="210"/>
    </location>
</feature>
<accession>A0AAV9ZWL6</accession>
<name>A0AAV9ZWL6_9AGAR</name>
<protein>
    <submittedName>
        <fullName evidence="2">Uncharacterized protein</fullName>
    </submittedName>
</protein>
<evidence type="ECO:0000313" key="3">
    <source>
        <dbReference type="Proteomes" id="UP001362999"/>
    </source>
</evidence>
<evidence type="ECO:0000313" key="2">
    <source>
        <dbReference type="EMBL" id="KAK6995618.1"/>
    </source>
</evidence>
<dbReference type="EMBL" id="JAWWNJ010000102">
    <property type="protein sequence ID" value="KAK6995618.1"/>
    <property type="molecule type" value="Genomic_DNA"/>
</dbReference>
<evidence type="ECO:0000256" key="1">
    <source>
        <dbReference type="SAM" id="MobiDB-lite"/>
    </source>
</evidence>
<proteinExistence type="predicted"/>
<gene>
    <name evidence="2" type="ORF">R3P38DRAFT_2800802</name>
</gene>
<dbReference type="AlphaFoldDB" id="A0AAV9ZWL6"/>
<sequence>MPFVADDWGDVRLINAVEAERRIPNSKAVHTRSARVKHYLYLASAVNFSLHKPGIAIGLLLASSSSSYHPSAAEFTGYMAPTTDFSGSSGYSDESHRSLGMVAGLSQDAWASSFLTDGDLNQVDWADSNLDWDNVDWSFLDRFLTPTTPSSFTSADPMPMNVESYGPAHPSFPHCPAVHTSPSPKLEMASSAEKPVSTRKRKNNIDGLDPTNVLQTTRERKCFVSKSKTLSIVRGLPVDAGPRRIFCKRDVPHDMPPGCVEDLCGVPHLPKFCTAANLGAKIFGRPAKFADFGSDLELFWKDLWYSTPLQASLEVFR</sequence>
<dbReference type="Proteomes" id="UP001362999">
    <property type="component" value="Unassembled WGS sequence"/>
</dbReference>
<comment type="caution">
    <text evidence="2">The sequence shown here is derived from an EMBL/GenBank/DDBJ whole genome shotgun (WGS) entry which is preliminary data.</text>
</comment>